<gene>
    <name evidence="2" type="ORF">Raf01_71680</name>
</gene>
<dbReference type="InterPro" id="IPR006311">
    <property type="entry name" value="TAT_signal"/>
</dbReference>
<dbReference type="RefSeq" id="WP_203922475.1">
    <property type="nucleotide sequence ID" value="NZ_BONZ01000075.1"/>
</dbReference>
<evidence type="ECO:0000313" key="2">
    <source>
        <dbReference type="EMBL" id="GIH18996.1"/>
    </source>
</evidence>
<proteinExistence type="predicted"/>
<accession>A0A8J3R2I4</accession>
<organism evidence="2 3">
    <name type="scientific">Rugosimonospora africana</name>
    <dbReference type="NCBI Taxonomy" id="556532"/>
    <lineage>
        <taxon>Bacteria</taxon>
        <taxon>Bacillati</taxon>
        <taxon>Actinomycetota</taxon>
        <taxon>Actinomycetes</taxon>
        <taxon>Micromonosporales</taxon>
        <taxon>Micromonosporaceae</taxon>
        <taxon>Rugosimonospora</taxon>
    </lineage>
</organism>
<keyword evidence="3" id="KW-1185">Reference proteome</keyword>
<evidence type="ECO:0000313" key="3">
    <source>
        <dbReference type="Proteomes" id="UP000642748"/>
    </source>
</evidence>
<dbReference type="Proteomes" id="UP000642748">
    <property type="component" value="Unassembled WGS sequence"/>
</dbReference>
<protein>
    <submittedName>
        <fullName evidence="2">Uncharacterized protein</fullName>
    </submittedName>
</protein>
<feature type="signal peptide" evidence="1">
    <location>
        <begin position="1"/>
        <end position="33"/>
    </location>
</feature>
<keyword evidence="1" id="KW-0732">Signal</keyword>
<comment type="caution">
    <text evidence="2">The sequence shown here is derived from an EMBL/GenBank/DDBJ whole genome shotgun (WGS) entry which is preliminary data.</text>
</comment>
<evidence type="ECO:0000256" key="1">
    <source>
        <dbReference type="SAM" id="SignalP"/>
    </source>
</evidence>
<feature type="chain" id="PRO_5039085418" evidence="1">
    <location>
        <begin position="34"/>
        <end position="552"/>
    </location>
</feature>
<dbReference type="PROSITE" id="PS51318">
    <property type="entry name" value="TAT"/>
    <property type="match status" value="1"/>
</dbReference>
<dbReference type="AlphaFoldDB" id="A0A8J3R2I4"/>
<dbReference type="EMBL" id="BONZ01000075">
    <property type="protein sequence ID" value="GIH18996.1"/>
    <property type="molecule type" value="Genomic_DNA"/>
</dbReference>
<reference evidence="2" key="1">
    <citation type="submission" date="2021-01" db="EMBL/GenBank/DDBJ databases">
        <title>Whole genome shotgun sequence of Rugosimonospora africana NBRC 104875.</title>
        <authorList>
            <person name="Komaki H."/>
            <person name="Tamura T."/>
        </authorList>
    </citation>
    <scope>NUCLEOTIDE SEQUENCE</scope>
    <source>
        <strain evidence="2">NBRC 104875</strain>
    </source>
</reference>
<name>A0A8J3R2I4_9ACTN</name>
<sequence length="552" mass="56102">MINRSKRARRRGTRRTILATASIALGASLTAAATGGTAQAAGKTPVIPGDLLLSRVHYTGTTDLITPGVTVLPTGSVAIADGSFAHVWDNVSVDSNFGVTAPIYLDQLTPGGALVDSIAAPDGTPAASSRGHDLLMGSFSSKSELALNLSTGGSAVTFMGYVAPANTLDASNGNTPGVFDPTNPDGQSVYRAVAQLDANGKFSVTQTNAYSGDNGRAAILDEGTGLYYTAGNSNNGEGTDVPGLIFGTGAQMVRPANTPEQAQLTGQPTPVGGFSVTQLPANTKADKLGKDTNFSGVTVHDNVLYYDKGSGSNGIDTLYFVDTTGNACPHGVGLPAPGAPLPAEPDSYNPSTGEPAYNMCVLAGFPNALAKSVKTPETGPATNSTAFGGMWFANPTTLYVADAGNGTDTYSNGSYTAAAAQNLAGIQKWSLVNGTWTYDYTLNAGLGLGVPYTVAGLPTGTNSITGRPWTPAVDGVRNLTGKTNADGTVTLYAVTSTVGGVSDYGADPNKLVSITDPATATALPTGEQFTTLRTAAPGDVFRGLAFAPGSTR</sequence>